<keyword evidence="1" id="KW-0833">Ubl conjugation pathway</keyword>
<proteinExistence type="predicted"/>
<dbReference type="AlphaFoldDB" id="A0A9W8BG55"/>
<feature type="region of interest" description="Disordered" evidence="2">
    <location>
        <begin position="124"/>
        <end position="147"/>
    </location>
</feature>
<dbReference type="PANTHER" id="PTHR24068">
    <property type="entry name" value="UBIQUITIN-CONJUGATING ENZYME E2"/>
    <property type="match status" value="1"/>
</dbReference>
<evidence type="ECO:0000259" key="3">
    <source>
        <dbReference type="PROSITE" id="PS50127"/>
    </source>
</evidence>
<protein>
    <submittedName>
        <fullName evidence="4">E2 ubiquitin-conjugating protein mms2</fullName>
    </submittedName>
</protein>
<evidence type="ECO:0000313" key="5">
    <source>
        <dbReference type="Proteomes" id="UP001150907"/>
    </source>
</evidence>
<reference evidence="4" key="1">
    <citation type="submission" date="2022-07" db="EMBL/GenBank/DDBJ databases">
        <title>Phylogenomic reconstructions and comparative analyses of Kickxellomycotina fungi.</title>
        <authorList>
            <person name="Reynolds N.K."/>
            <person name="Stajich J.E."/>
            <person name="Barry K."/>
            <person name="Grigoriev I.V."/>
            <person name="Crous P."/>
            <person name="Smith M.E."/>
        </authorList>
    </citation>
    <scope>NUCLEOTIDE SEQUENCE</scope>
    <source>
        <strain evidence="4">IMI 214461</strain>
    </source>
</reference>
<evidence type="ECO:0000313" key="4">
    <source>
        <dbReference type="EMBL" id="KAJ2006475.1"/>
    </source>
</evidence>
<feature type="domain" description="UBC core" evidence="3">
    <location>
        <begin position="4"/>
        <end position="147"/>
    </location>
</feature>
<organism evidence="4 5">
    <name type="scientific">Coemansia thaxteri</name>
    <dbReference type="NCBI Taxonomy" id="2663907"/>
    <lineage>
        <taxon>Eukaryota</taxon>
        <taxon>Fungi</taxon>
        <taxon>Fungi incertae sedis</taxon>
        <taxon>Zoopagomycota</taxon>
        <taxon>Kickxellomycotina</taxon>
        <taxon>Kickxellomycetes</taxon>
        <taxon>Kickxellales</taxon>
        <taxon>Kickxellaceae</taxon>
        <taxon>Coemansia</taxon>
    </lineage>
</organism>
<dbReference type="OrthoDB" id="6508832at2759"/>
<evidence type="ECO:0000256" key="1">
    <source>
        <dbReference type="ARBA" id="ARBA00022786"/>
    </source>
</evidence>
<dbReference type="Gene3D" id="3.10.110.10">
    <property type="entry name" value="Ubiquitin Conjugating Enzyme"/>
    <property type="match status" value="1"/>
</dbReference>
<dbReference type="Proteomes" id="UP001150907">
    <property type="component" value="Unassembled WGS sequence"/>
</dbReference>
<evidence type="ECO:0000256" key="2">
    <source>
        <dbReference type="SAM" id="MobiDB-lite"/>
    </source>
</evidence>
<keyword evidence="5" id="KW-1185">Reference proteome</keyword>
<dbReference type="PROSITE" id="PS50127">
    <property type="entry name" value="UBC_2"/>
    <property type="match status" value="1"/>
</dbReference>
<dbReference type="SMART" id="SM00212">
    <property type="entry name" value="UBCc"/>
    <property type="match status" value="1"/>
</dbReference>
<dbReference type="CDD" id="cd23807">
    <property type="entry name" value="UEV_UBE2V"/>
    <property type="match status" value="1"/>
</dbReference>
<gene>
    <name evidence="4" type="primary">MMS2</name>
    <name evidence="4" type="ORF">H4R26_001352</name>
</gene>
<dbReference type="EMBL" id="JANBQF010000059">
    <property type="protein sequence ID" value="KAJ2006475.1"/>
    <property type="molecule type" value="Genomic_DNA"/>
</dbReference>
<name>A0A9W8BG55_9FUNG</name>
<dbReference type="InterPro" id="IPR016135">
    <property type="entry name" value="UBQ-conjugating_enzyme/RWD"/>
</dbReference>
<accession>A0A9W8BG55</accession>
<comment type="caution">
    <text evidence="4">The sequence shown here is derived from an EMBL/GenBank/DDBJ whole genome shotgun (WGS) entry which is preliminary data.</text>
</comment>
<dbReference type="InterPro" id="IPR000608">
    <property type="entry name" value="UBC"/>
</dbReference>
<dbReference type="Pfam" id="PF00179">
    <property type="entry name" value="UQ_con"/>
    <property type="match status" value="1"/>
</dbReference>
<dbReference type="SUPFAM" id="SSF54495">
    <property type="entry name" value="UBC-like"/>
    <property type="match status" value="1"/>
</dbReference>
<sequence>MASRKNFRLLDELEDGEKGKGDMSYSYGLADSDDVMMVNWSGTILGPHNTVFQNRIYTVKIVCGMDYPNVAPIVSFVTQINLPGVDPSTGSIDTRKFPVLNAWQPDKMIRSVLKDLRSAMAHEGSINRNLHQPPEGLVYDIEEEERE</sequence>
<dbReference type="FunFam" id="3.10.110.10:FF:000026">
    <property type="entry name" value="Ubiquitin-conjugating enzyme E2 variant"/>
    <property type="match status" value="1"/>
</dbReference>